<feature type="domain" description="DUF306" evidence="2">
    <location>
        <begin position="35"/>
        <end position="136"/>
    </location>
</feature>
<dbReference type="Pfam" id="PF03724">
    <property type="entry name" value="META"/>
    <property type="match status" value="1"/>
</dbReference>
<evidence type="ECO:0000256" key="1">
    <source>
        <dbReference type="SAM" id="SignalP"/>
    </source>
</evidence>
<feature type="signal peptide" evidence="1">
    <location>
        <begin position="1"/>
        <end position="23"/>
    </location>
</feature>
<dbReference type="RefSeq" id="WP_311340194.1">
    <property type="nucleotide sequence ID" value="NZ_JAVRHS010000003.1"/>
</dbReference>
<proteinExistence type="predicted"/>
<organism evidence="3 4">
    <name type="scientific">Croceicoccus esteveae</name>
    <dbReference type="NCBI Taxonomy" id="3075597"/>
    <lineage>
        <taxon>Bacteria</taxon>
        <taxon>Pseudomonadati</taxon>
        <taxon>Pseudomonadota</taxon>
        <taxon>Alphaproteobacteria</taxon>
        <taxon>Sphingomonadales</taxon>
        <taxon>Erythrobacteraceae</taxon>
        <taxon>Croceicoccus</taxon>
    </lineage>
</organism>
<dbReference type="Proteomes" id="UP001259803">
    <property type="component" value="Unassembled WGS sequence"/>
</dbReference>
<evidence type="ECO:0000313" key="4">
    <source>
        <dbReference type="Proteomes" id="UP001259803"/>
    </source>
</evidence>
<dbReference type="PANTHER" id="PTHR35535:SF2">
    <property type="entry name" value="DUF306 DOMAIN-CONTAINING PROTEIN"/>
    <property type="match status" value="1"/>
</dbReference>
<dbReference type="InterPro" id="IPR053147">
    <property type="entry name" value="Hsp_HslJ-like"/>
</dbReference>
<keyword evidence="1" id="KW-0732">Signal</keyword>
<comment type="caution">
    <text evidence="3">The sequence shown here is derived from an EMBL/GenBank/DDBJ whole genome shotgun (WGS) entry which is preliminary data.</text>
</comment>
<accession>A0ABU2ZJM5</accession>
<dbReference type="EMBL" id="JAVRHS010000003">
    <property type="protein sequence ID" value="MDT0575612.1"/>
    <property type="molecule type" value="Genomic_DNA"/>
</dbReference>
<dbReference type="PROSITE" id="PS51257">
    <property type="entry name" value="PROKAR_LIPOPROTEIN"/>
    <property type="match status" value="1"/>
</dbReference>
<evidence type="ECO:0000313" key="3">
    <source>
        <dbReference type="EMBL" id="MDT0575612.1"/>
    </source>
</evidence>
<dbReference type="InterPro" id="IPR038670">
    <property type="entry name" value="HslJ-like_sf"/>
</dbReference>
<dbReference type="Gene3D" id="2.40.128.270">
    <property type="match status" value="1"/>
</dbReference>
<name>A0ABU2ZJM5_9SPHN</name>
<protein>
    <submittedName>
        <fullName evidence="3">META domain-containing protein</fullName>
    </submittedName>
</protein>
<feature type="chain" id="PRO_5047140284" evidence="1">
    <location>
        <begin position="24"/>
        <end position="140"/>
    </location>
</feature>
<reference evidence="3 4" key="1">
    <citation type="submission" date="2023-09" db="EMBL/GenBank/DDBJ databases">
        <authorList>
            <person name="Rey-Velasco X."/>
        </authorList>
    </citation>
    <scope>NUCLEOTIDE SEQUENCE [LARGE SCALE GENOMIC DNA]</scope>
    <source>
        <strain evidence="3 4">F390</strain>
    </source>
</reference>
<keyword evidence="4" id="KW-1185">Reference proteome</keyword>
<evidence type="ECO:0000259" key="2">
    <source>
        <dbReference type="Pfam" id="PF03724"/>
    </source>
</evidence>
<dbReference type="PANTHER" id="PTHR35535">
    <property type="entry name" value="HEAT SHOCK PROTEIN HSLJ"/>
    <property type="match status" value="1"/>
</dbReference>
<dbReference type="InterPro" id="IPR005184">
    <property type="entry name" value="DUF306_Meta_HslJ"/>
</dbReference>
<sequence length="140" mass="14965">MKILTVLCSAIAACVLLAGCKTAAPSPPLATEFFAGVWVVEDIDGRGIIDSSRATLLFAPDGTLSGRATCNHMTAIWRAGDGRVMVEPPALTRMVCAPALMNQEHRFLQSLVQVRRYAIDETGALVLTGEDGHSILARQE</sequence>
<gene>
    <name evidence="3" type="ORF">RM533_05390</name>
</gene>